<evidence type="ECO:0000256" key="2">
    <source>
        <dbReference type="ARBA" id="ARBA00022692"/>
    </source>
</evidence>
<sequence>MKMLEGFGLNGSCSAANSTIGQCLSKADIREFREHTTLAGSIKQGVSHLFLAQERMAKIWVAIAVVVEWEELLFFFALGFLLPLALRLRSKSGCKESEEQPKEALVEAGGGGTDNSLKYTIANNVAQMAQLAFVVYLVDILKVVLQGIGVDFASQSELPHAFANIAYMAWILNRISALKRYVLAKQTKSDPDDLKGQVQLVDRLVDAFLYCIGLYVVVDTVQDDMGAAAKGFVALGSVGTMVIGLASQGLAAQLFNGLFLASSNRIAVGDFVKFSNGVCGKVIKLGWMETVIRGGDEIMITVPNKDLADQRVSNMSRVPMSAVKQTLRFKYSDIEKLPAVLETIKEEIKKACPAVVLDGSRPFRAHLTTYNADHIAANIDCRFTLKPLSNEFFETRQNVLLAIAKAVKQYDVEFAVLDVTAVSAALQLLGGNMKQTQA</sequence>
<feature type="transmembrane region" description="Helical" evidence="5">
    <location>
        <begin position="59"/>
        <end position="86"/>
    </location>
</feature>
<protein>
    <submittedName>
        <fullName evidence="7">Mechanosensitive ion channel</fullName>
    </submittedName>
</protein>
<dbReference type="InterPro" id="IPR023408">
    <property type="entry name" value="MscS_beta-dom_sf"/>
</dbReference>
<keyword evidence="8" id="KW-1185">Reference proteome</keyword>
<dbReference type="Gene3D" id="1.10.287.1260">
    <property type="match status" value="1"/>
</dbReference>
<dbReference type="EMBL" id="CAICTM010000205">
    <property type="protein sequence ID" value="CAB9504727.1"/>
    <property type="molecule type" value="Genomic_DNA"/>
</dbReference>
<comment type="subcellular location">
    <subcellularLocation>
        <location evidence="1">Membrane</location>
    </subcellularLocation>
</comment>
<dbReference type="PANTHER" id="PTHR30566">
    <property type="entry name" value="YNAI-RELATED MECHANOSENSITIVE ION CHANNEL"/>
    <property type="match status" value="1"/>
</dbReference>
<keyword evidence="3 5" id="KW-1133">Transmembrane helix</keyword>
<keyword evidence="4 5" id="KW-0472">Membrane</keyword>
<name>A0A9N8DL93_9STRA</name>
<dbReference type="OrthoDB" id="44946at2759"/>
<organism evidence="7 8">
    <name type="scientific">Seminavis robusta</name>
    <dbReference type="NCBI Taxonomy" id="568900"/>
    <lineage>
        <taxon>Eukaryota</taxon>
        <taxon>Sar</taxon>
        <taxon>Stramenopiles</taxon>
        <taxon>Ochrophyta</taxon>
        <taxon>Bacillariophyta</taxon>
        <taxon>Bacillariophyceae</taxon>
        <taxon>Bacillariophycidae</taxon>
        <taxon>Naviculales</taxon>
        <taxon>Naviculaceae</taxon>
        <taxon>Seminavis</taxon>
    </lineage>
</organism>
<dbReference type="Pfam" id="PF00924">
    <property type="entry name" value="MS_channel_2nd"/>
    <property type="match status" value="1"/>
</dbReference>
<reference evidence="7" key="1">
    <citation type="submission" date="2020-06" db="EMBL/GenBank/DDBJ databases">
        <authorList>
            <consortium name="Plant Systems Biology data submission"/>
        </authorList>
    </citation>
    <scope>NUCLEOTIDE SEQUENCE</scope>
    <source>
        <strain evidence="7">D6</strain>
    </source>
</reference>
<dbReference type="InterPro" id="IPR006685">
    <property type="entry name" value="MscS_channel_2nd"/>
</dbReference>
<accession>A0A9N8DL93</accession>
<dbReference type="AlphaFoldDB" id="A0A9N8DL93"/>
<dbReference type="Proteomes" id="UP001153069">
    <property type="component" value="Unassembled WGS sequence"/>
</dbReference>
<evidence type="ECO:0000313" key="7">
    <source>
        <dbReference type="EMBL" id="CAB9504727.1"/>
    </source>
</evidence>
<comment type="caution">
    <text evidence="7">The sequence shown here is derived from an EMBL/GenBank/DDBJ whole genome shotgun (WGS) entry which is preliminary data.</text>
</comment>
<evidence type="ECO:0000256" key="5">
    <source>
        <dbReference type="SAM" id="Phobius"/>
    </source>
</evidence>
<dbReference type="Gene3D" id="2.30.30.60">
    <property type="match status" value="1"/>
</dbReference>
<dbReference type="GO" id="GO:0016020">
    <property type="term" value="C:membrane"/>
    <property type="evidence" value="ECO:0007669"/>
    <property type="project" value="UniProtKB-SubCell"/>
</dbReference>
<proteinExistence type="predicted"/>
<evidence type="ECO:0000256" key="4">
    <source>
        <dbReference type="ARBA" id="ARBA00023136"/>
    </source>
</evidence>
<keyword evidence="2 5" id="KW-0812">Transmembrane</keyword>
<dbReference type="SUPFAM" id="SSF50182">
    <property type="entry name" value="Sm-like ribonucleoproteins"/>
    <property type="match status" value="1"/>
</dbReference>
<feature type="domain" description="Mechanosensitive ion channel MscS" evidence="6">
    <location>
        <begin position="251"/>
        <end position="317"/>
    </location>
</feature>
<dbReference type="InterPro" id="IPR010920">
    <property type="entry name" value="LSM_dom_sf"/>
</dbReference>
<gene>
    <name evidence="7" type="ORF">SEMRO_206_G086610.1</name>
</gene>
<evidence type="ECO:0000259" key="6">
    <source>
        <dbReference type="Pfam" id="PF00924"/>
    </source>
</evidence>
<dbReference type="PANTHER" id="PTHR30566:SF5">
    <property type="entry name" value="MECHANOSENSITIVE ION CHANNEL PROTEIN 1, MITOCHONDRIAL-RELATED"/>
    <property type="match status" value="1"/>
</dbReference>
<evidence type="ECO:0000313" key="8">
    <source>
        <dbReference type="Proteomes" id="UP001153069"/>
    </source>
</evidence>
<evidence type="ECO:0000256" key="1">
    <source>
        <dbReference type="ARBA" id="ARBA00004370"/>
    </source>
</evidence>
<dbReference type="GO" id="GO:0055085">
    <property type="term" value="P:transmembrane transport"/>
    <property type="evidence" value="ECO:0007669"/>
    <property type="project" value="InterPro"/>
</dbReference>
<evidence type="ECO:0000256" key="3">
    <source>
        <dbReference type="ARBA" id="ARBA00022989"/>
    </source>
</evidence>